<organism evidence="1 2">
    <name type="scientific">Domibacillus aminovorans</name>
    <dbReference type="NCBI Taxonomy" id="29332"/>
    <lineage>
        <taxon>Bacteria</taxon>
        <taxon>Bacillati</taxon>
        <taxon>Bacillota</taxon>
        <taxon>Bacilli</taxon>
        <taxon>Bacillales</taxon>
        <taxon>Bacillaceae</taxon>
        <taxon>Domibacillus</taxon>
    </lineage>
</organism>
<evidence type="ECO:0000313" key="2">
    <source>
        <dbReference type="Proteomes" id="UP000077271"/>
    </source>
</evidence>
<dbReference type="Proteomes" id="UP000077271">
    <property type="component" value="Unassembled WGS sequence"/>
</dbReference>
<gene>
    <name evidence="1" type="ORF">AWH48_16890</name>
</gene>
<dbReference type="PANTHER" id="PTHR30121">
    <property type="entry name" value="UNCHARACTERIZED PROTEIN YJGR-RELATED"/>
    <property type="match status" value="1"/>
</dbReference>
<dbReference type="InterPro" id="IPR051162">
    <property type="entry name" value="T4SS_component"/>
</dbReference>
<dbReference type="PANTHER" id="PTHR30121:SF6">
    <property type="entry name" value="SLR6007 PROTEIN"/>
    <property type="match status" value="1"/>
</dbReference>
<accession>A0A177KZA1</accession>
<name>A0A177KZA1_9BACI</name>
<comment type="caution">
    <text evidence="1">The sequence shown here is derived from an EMBL/GenBank/DDBJ whole genome shotgun (WGS) entry which is preliminary data.</text>
</comment>
<dbReference type="AlphaFoldDB" id="A0A177KZA1"/>
<dbReference type="SUPFAM" id="SSF52540">
    <property type="entry name" value="P-loop containing nucleoside triphosphate hydrolases"/>
    <property type="match status" value="1"/>
</dbReference>
<dbReference type="InterPro" id="IPR027417">
    <property type="entry name" value="P-loop_NTPase"/>
</dbReference>
<dbReference type="RefSeq" id="WP_063974507.1">
    <property type="nucleotide sequence ID" value="NZ_LQWZ01000007.1"/>
</dbReference>
<reference evidence="1 2" key="1">
    <citation type="submission" date="2016-01" db="EMBL/GenBank/DDBJ databases">
        <title>Investigation of taxonomic status of Bacillus aminovorans.</title>
        <authorList>
            <person name="Verma A."/>
            <person name="Pal Y."/>
            <person name="Krishnamurthi S."/>
        </authorList>
    </citation>
    <scope>NUCLEOTIDE SEQUENCE [LARGE SCALE GENOMIC DNA]</scope>
    <source>
        <strain evidence="1 2">DSM 4337</strain>
    </source>
</reference>
<protein>
    <submittedName>
        <fullName evidence="1">Type IV secretion system protein VirB4</fullName>
    </submittedName>
</protein>
<dbReference type="OrthoDB" id="9804380at2"/>
<sequence>MLKLFIREKTDEEVKKKKGYNPYFLAQIQPQGGIKFEESFIRKGDGYEACIHIYDYQSNVSDFWLEEIMNMPNVITTLDVISENRKRVIESINKSMAEQSVRHLNSKDSIDRIEATQQYRDLEEVYQRITSGEVMKRIHLRIYVSGKTIDGLEKQVEEVIEALEALNFRGAIFLNEQEYEFDALATGFETQSKSINKRKGKEIPSLSLAAGFPFHFTQLSDPYGTYYGTTQTNGSVIFDLFHRDKQRKSYNSVLIGKMGAGKSTLLKKSLMDNAIKGYKIRVFDIVGEFKDLVSELGGKTIALDGSQGMINPLQVFKTASKDDGTPDEALSFMQHLSKLTIFYRFLTPNAIDDHIKEYENLLRKLYIKKGLWNDENPLGNNITGRKVDEYPIFTDFLTFIREELYEDFNTKKHHENLGESRKNRLEKIELNIVNLVETYSYLFDGISTIENFNDEQVVSFSLRHLSQLKPEIFQAQLFNIMNLLWDGMLQNGAYQLKNFNHGELSFEDAIRYLIIIDEAHHIINTNKGSEHALRFLTKFSREARKYFGGLFFASHSIRDFVPDGSDQSMVEEIKKLFELTQYKFIMQQDSNSLDMLRRIFAGQINESEVAEIPYFATGSVLLSISAVKNVRFQVEVTDEELALFGGGA</sequence>
<dbReference type="Gene3D" id="3.40.50.300">
    <property type="entry name" value="P-loop containing nucleotide triphosphate hydrolases"/>
    <property type="match status" value="2"/>
</dbReference>
<dbReference type="EMBL" id="LQWZ01000007">
    <property type="protein sequence ID" value="OAH58673.1"/>
    <property type="molecule type" value="Genomic_DNA"/>
</dbReference>
<proteinExistence type="predicted"/>
<evidence type="ECO:0000313" key="1">
    <source>
        <dbReference type="EMBL" id="OAH58673.1"/>
    </source>
</evidence>